<name>A0AAJ7TL11_PETMA</name>
<dbReference type="AlphaFoldDB" id="A0AAJ7TL11"/>
<evidence type="ECO:0000313" key="1">
    <source>
        <dbReference type="Proteomes" id="UP001318040"/>
    </source>
</evidence>
<gene>
    <name evidence="2" type="primary">LOC116947860</name>
</gene>
<accession>A0AAJ7TL11</accession>
<evidence type="ECO:0000313" key="2">
    <source>
        <dbReference type="RefSeq" id="XP_032819956.1"/>
    </source>
</evidence>
<dbReference type="Proteomes" id="UP001318040">
    <property type="component" value="Chromosome 31"/>
</dbReference>
<proteinExistence type="predicted"/>
<reference evidence="2" key="1">
    <citation type="submission" date="2025-08" db="UniProtKB">
        <authorList>
            <consortium name="RefSeq"/>
        </authorList>
    </citation>
    <scope>IDENTIFICATION</scope>
    <source>
        <tissue evidence="2">Sperm</tissue>
    </source>
</reference>
<keyword evidence="1" id="KW-1185">Reference proteome</keyword>
<organism evidence="1 2">
    <name type="scientific">Petromyzon marinus</name>
    <name type="common">Sea lamprey</name>
    <dbReference type="NCBI Taxonomy" id="7757"/>
    <lineage>
        <taxon>Eukaryota</taxon>
        <taxon>Metazoa</taxon>
        <taxon>Chordata</taxon>
        <taxon>Craniata</taxon>
        <taxon>Vertebrata</taxon>
        <taxon>Cyclostomata</taxon>
        <taxon>Hyperoartia</taxon>
        <taxon>Petromyzontiformes</taxon>
        <taxon>Petromyzontidae</taxon>
        <taxon>Petromyzon</taxon>
    </lineage>
</organism>
<dbReference type="KEGG" id="pmrn:116947860"/>
<protein>
    <submittedName>
        <fullName evidence="2">Opsin-3-like</fullName>
    </submittedName>
</protein>
<dbReference type="RefSeq" id="XP_032819956.1">
    <property type="nucleotide sequence ID" value="XM_032964065.1"/>
</dbReference>
<sequence>MFFTLRWRVNLSRVGIVCPQSQRRPRQREAARPKKKATFNSSSIVFIISSSEEDPVEPADAEGEKSDALAAPADTCVVHVKPT</sequence>